<organism evidence="2 3">
    <name type="scientific">Frondihabitans australicus</name>
    <dbReference type="NCBI Taxonomy" id="386892"/>
    <lineage>
        <taxon>Bacteria</taxon>
        <taxon>Bacillati</taxon>
        <taxon>Actinomycetota</taxon>
        <taxon>Actinomycetes</taxon>
        <taxon>Micrococcales</taxon>
        <taxon>Microbacteriaceae</taxon>
        <taxon>Frondihabitans</taxon>
    </lineage>
</organism>
<evidence type="ECO:0000259" key="1">
    <source>
        <dbReference type="PROSITE" id="PS51819"/>
    </source>
</evidence>
<name>A0A495ILV0_9MICO</name>
<sequence length="263" mass="28149">MPTPTDFPTGAPLWIDLASSDPKASAAFYSELFGWTATDTGPDFGGYIRLELGDKSFGGIGPNPADAPPESARPDLWQVYLTTDDADTTASAITGAGGMVHFGPQEVGPLGSMLVAEDPGRAIVCAWQRGLNRGMQVMAEAGAPAWFELHTTVYEDSLQFYRQAFGWQTNTMSDSPEFRYTQLMVDEQPYAGVMDATAYWPAGDPAMWVVYIAVADVDGTLARAVELGGAVVDQPEDTPFGRLAAFTDPTGAYLKIVADMPSL</sequence>
<dbReference type="PROSITE" id="PS51819">
    <property type="entry name" value="VOC"/>
    <property type="match status" value="2"/>
</dbReference>
<feature type="domain" description="VOC" evidence="1">
    <location>
        <begin position="11"/>
        <end position="129"/>
    </location>
</feature>
<proteinExistence type="predicted"/>
<dbReference type="EMBL" id="RBKS01000001">
    <property type="protein sequence ID" value="RKR76105.1"/>
    <property type="molecule type" value="Genomic_DNA"/>
</dbReference>
<evidence type="ECO:0000313" key="3">
    <source>
        <dbReference type="Proteomes" id="UP000280008"/>
    </source>
</evidence>
<dbReference type="Pfam" id="PF00903">
    <property type="entry name" value="Glyoxalase"/>
    <property type="match status" value="2"/>
</dbReference>
<reference evidence="2 3" key="1">
    <citation type="submission" date="2018-10" db="EMBL/GenBank/DDBJ databases">
        <title>Sequencing the genomes of 1000 actinobacteria strains.</title>
        <authorList>
            <person name="Klenk H.-P."/>
        </authorList>
    </citation>
    <scope>NUCLEOTIDE SEQUENCE [LARGE SCALE GENOMIC DNA]</scope>
    <source>
        <strain evidence="2 3">DSM 17894</strain>
    </source>
</reference>
<comment type="caution">
    <text evidence="2">The sequence shown here is derived from an EMBL/GenBank/DDBJ whole genome shotgun (WGS) entry which is preliminary data.</text>
</comment>
<feature type="domain" description="VOC" evidence="1">
    <location>
        <begin position="143"/>
        <end position="259"/>
    </location>
</feature>
<dbReference type="PANTHER" id="PTHR33993:SF14">
    <property type="entry name" value="GB|AAF24581.1"/>
    <property type="match status" value="1"/>
</dbReference>
<gene>
    <name evidence="2" type="ORF">C8E83_3270</name>
</gene>
<dbReference type="OrthoDB" id="9793039at2"/>
<dbReference type="PANTHER" id="PTHR33993">
    <property type="entry name" value="GLYOXALASE-RELATED"/>
    <property type="match status" value="1"/>
</dbReference>
<dbReference type="Gene3D" id="3.10.180.10">
    <property type="entry name" value="2,3-Dihydroxybiphenyl 1,2-Dioxygenase, domain 1"/>
    <property type="match status" value="2"/>
</dbReference>
<keyword evidence="3" id="KW-1185">Reference proteome</keyword>
<evidence type="ECO:0000313" key="2">
    <source>
        <dbReference type="EMBL" id="RKR76105.1"/>
    </source>
</evidence>
<accession>A0A495ILV0</accession>
<dbReference type="InterPro" id="IPR037523">
    <property type="entry name" value="VOC_core"/>
</dbReference>
<dbReference type="InterPro" id="IPR029068">
    <property type="entry name" value="Glyas_Bleomycin-R_OHBP_Dase"/>
</dbReference>
<dbReference type="SUPFAM" id="SSF54593">
    <property type="entry name" value="Glyoxalase/Bleomycin resistance protein/Dihydroxybiphenyl dioxygenase"/>
    <property type="match status" value="2"/>
</dbReference>
<protein>
    <recommendedName>
        <fullName evidence="1">VOC domain-containing protein</fullName>
    </recommendedName>
</protein>
<dbReference type="AlphaFoldDB" id="A0A495ILV0"/>
<dbReference type="Proteomes" id="UP000280008">
    <property type="component" value="Unassembled WGS sequence"/>
</dbReference>
<dbReference type="CDD" id="cd07247">
    <property type="entry name" value="SgaA_N_like"/>
    <property type="match status" value="2"/>
</dbReference>
<dbReference type="RefSeq" id="WP_121371043.1">
    <property type="nucleotide sequence ID" value="NZ_RBKS01000001.1"/>
</dbReference>
<dbReference type="InterPro" id="IPR052164">
    <property type="entry name" value="Anthracycline_SecMetBiosynth"/>
</dbReference>
<dbReference type="InterPro" id="IPR004360">
    <property type="entry name" value="Glyas_Fos-R_dOase_dom"/>
</dbReference>